<organism evidence="1 2">
    <name type="scientific">Deinococcus rufus</name>
    <dbReference type="NCBI Taxonomy" id="2136097"/>
    <lineage>
        <taxon>Bacteria</taxon>
        <taxon>Thermotogati</taxon>
        <taxon>Deinococcota</taxon>
        <taxon>Deinococci</taxon>
        <taxon>Deinococcales</taxon>
        <taxon>Deinococcaceae</taxon>
        <taxon>Deinococcus</taxon>
    </lineage>
</organism>
<proteinExistence type="predicted"/>
<evidence type="ECO:0000313" key="1">
    <source>
        <dbReference type="EMBL" id="MFC3835358.1"/>
    </source>
</evidence>
<protein>
    <submittedName>
        <fullName evidence="1">Cache domain-containing protein</fullName>
    </submittedName>
</protein>
<name>A0ABV7ZD80_9DEIO</name>
<evidence type="ECO:0000313" key="2">
    <source>
        <dbReference type="Proteomes" id="UP001595803"/>
    </source>
</evidence>
<dbReference type="EMBL" id="JBHRZG010000024">
    <property type="protein sequence ID" value="MFC3835358.1"/>
    <property type="molecule type" value="Genomic_DNA"/>
</dbReference>
<dbReference type="Gene3D" id="3.30.450.20">
    <property type="entry name" value="PAS domain"/>
    <property type="match status" value="1"/>
</dbReference>
<dbReference type="RefSeq" id="WP_322474632.1">
    <property type="nucleotide sequence ID" value="NZ_JBHRZG010000024.1"/>
</dbReference>
<accession>A0ABV7ZD80</accession>
<sequence length="278" mass="29367">MPPRADPGARVAPTLAHRLALTFAGLAALEAVTLLAVILPAETAQDEAQVQQTLTEVAAVAAHSLDRTMEERYRDVLLARSLGELHRGTPAQQRRLLGHIQRDSPELAWVGVTDAASIVRAVTGGLLEGADVAGRPCFRQGRTGPSVGDVHHALLLSAMLPRSATGEPLRFVDISAPVVDAAGRRRGVVGARLSWEWAQGVKAAALDLAGRGRSVEMLILNREGVVLYGPDGVVGSVLPGTEEVRRAGSGTRCGPPSGMSRATRRCCAGGWPRATRRR</sequence>
<keyword evidence="2" id="KW-1185">Reference proteome</keyword>
<dbReference type="Proteomes" id="UP001595803">
    <property type="component" value="Unassembled WGS sequence"/>
</dbReference>
<reference evidence="2" key="1">
    <citation type="journal article" date="2019" name="Int. J. Syst. Evol. Microbiol.">
        <title>The Global Catalogue of Microorganisms (GCM) 10K type strain sequencing project: providing services to taxonomists for standard genome sequencing and annotation.</title>
        <authorList>
            <consortium name="The Broad Institute Genomics Platform"/>
            <consortium name="The Broad Institute Genome Sequencing Center for Infectious Disease"/>
            <person name="Wu L."/>
            <person name="Ma J."/>
        </authorList>
    </citation>
    <scope>NUCLEOTIDE SEQUENCE [LARGE SCALE GENOMIC DNA]</scope>
    <source>
        <strain evidence="2">CCTCC AB 2017081</strain>
    </source>
</reference>
<comment type="caution">
    <text evidence="1">The sequence shown here is derived from an EMBL/GenBank/DDBJ whole genome shotgun (WGS) entry which is preliminary data.</text>
</comment>
<gene>
    <name evidence="1" type="ORF">ACFOSB_21055</name>
</gene>